<dbReference type="PROSITE" id="PS50862">
    <property type="entry name" value="AA_TRNA_LIGASE_II"/>
    <property type="match status" value="1"/>
</dbReference>
<keyword evidence="7" id="KW-0547">Nucleotide-binding</keyword>
<dbReference type="PIRSF" id="PIRSF001535">
    <property type="entry name" value="ProRS_1"/>
    <property type="match status" value="1"/>
</dbReference>
<dbReference type="Pfam" id="PF00587">
    <property type="entry name" value="tRNA-synt_2b"/>
    <property type="match status" value="1"/>
</dbReference>
<dbReference type="SUPFAM" id="SSF52954">
    <property type="entry name" value="Class II aaRS ABD-related"/>
    <property type="match status" value="1"/>
</dbReference>
<dbReference type="CDD" id="cd00779">
    <property type="entry name" value="ProRS_core_prok"/>
    <property type="match status" value="1"/>
</dbReference>
<comment type="catalytic activity">
    <reaction evidence="12">
        <text>tRNA(Pro) + L-proline + ATP = L-prolyl-tRNA(Pro) + AMP + diphosphate</text>
        <dbReference type="Rhea" id="RHEA:14305"/>
        <dbReference type="Rhea" id="RHEA-COMP:9700"/>
        <dbReference type="Rhea" id="RHEA-COMP:9702"/>
        <dbReference type="ChEBI" id="CHEBI:30616"/>
        <dbReference type="ChEBI" id="CHEBI:33019"/>
        <dbReference type="ChEBI" id="CHEBI:60039"/>
        <dbReference type="ChEBI" id="CHEBI:78442"/>
        <dbReference type="ChEBI" id="CHEBI:78532"/>
        <dbReference type="ChEBI" id="CHEBI:456215"/>
        <dbReference type="EC" id="6.1.1.15"/>
    </reaction>
</comment>
<dbReference type="InterPro" id="IPR006195">
    <property type="entry name" value="aa-tRNA-synth_II"/>
</dbReference>
<dbReference type="GO" id="GO:0002161">
    <property type="term" value="F:aminoacyl-tRNA deacylase activity"/>
    <property type="evidence" value="ECO:0007669"/>
    <property type="project" value="InterPro"/>
</dbReference>
<dbReference type="EMBL" id="UINC01000015">
    <property type="protein sequence ID" value="SUZ47418.1"/>
    <property type="molecule type" value="Genomic_DNA"/>
</dbReference>
<dbReference type="GO" id="GO:0004827">
    <property type="term" value="F:proline-tRNA ligase activity"/>
    <property type="evidence" value="ECO:0007669"/>
    <property type="project" value="UniProtKB-EC"/>
</dbReference>
<evidence type="ECO:0000256" key="9">
    <source>
        <dbReference type="ARBA" id="ARBA00022917"/>
    </source>
</evidence>
<comment type="subcellular location">
    <subcellularLocation>
        <location evidence="1">Cytoplasm</location>
    </subcellularLocation>
</comment>
<proteinExistence type="inferred from homology"/>
<dbReference type="GO" id="GO:0005829">
    <property type="term" value="C:cytosol"/>
    <property type="evidence" value="ECO:0007669"/>
    <property type="project" value="TreeGrafter"/>
</dbReference>
<comment type="subunit">
    <text evidence="2">Homodimer.</text>
</comment>
<evidence type="ECO:0000256" key="12">
    <source>
        <dbReference type="ARBA" id="ARBA00047671"/>
    </source>
</evidence>
<evidence type="ECO:0000256" key="3">
    <source>
        <dbReference type="ARBA" id="ARBA00012831"/>
    </source>
</evidence>
<keyword evidence="6" id="KW-0436">Ligase</keyword>
<reference evidence="14" key="1">
    <citation type="submission" date="2018-05" db="EMBL/GenBank/DDBJ databases">
        <authorList>
            <person name="Lanie J.A."/>
            <person name="Ng W.-L."/>
            <person name="Kazmierczak K.M."/>
            <person name="Andrzejewski T.M."/>
            <person name="Davidsen T.M."/>
            <person name="Wayne K.J."/>
            <person name="Tettelin H."/>
            <person name="Glass J.I."/>
            <person name="Rusch D."/>
            <person name="Podicherti R."/>
            <person name="Tsui H.-C.T."/>
            <person name="Winkler M.E."/>
        </authorList>
    </citation>
    <scope>NUCLEOTIDE SEQUENCE</scope>
</reference>
<dbReference type="InterPro" id="IPR023717">
    <property type="entry name" value="Pro-tRNA-Synthase_IIa_type1"/>
</dbReference>
<feature type="domain" description="Aminoacyl-transfer RNA synthetases class-II family profile" evidence="13">
    <location>
        <begin position="38"/>
        <end position="465"/>
    </location>
</feature>
<keyword evidence="5" id="KW-0963">Cytoplasm</keyword>
<keyword evidence="8" id="KW-0067">ATP-binding</keyword>
<organism evidence="14">
    <name type="scientific">marine metagenome</name>
    <dbReference type="NCBI Taxonomy" id="408172"/>
    <lineage>
        <taxon>unclassified sequences</taxon>
        <taxon>metagenomes</taxon>
        <taxon>ecological metagenomes</taxon>
    </lineage>
</organism>
<evidence type="ECO:0000256" key="10">
    <source>
        <dbReference type="ARBA" id="ARBA00023146"/>
    </source>
</evidence>
<dbReference type="SUPFAM" id="SSF55681">
    <property type="entry name" value="Class II aaRS and biotin synthetases"/>
    <property type="match status" value="1"/>
</dbReference>
<dbReference type="Gene3D" id="3.30.930.10">
    <property type="entry name" value="Bira Bifunctional Protein, Domain 2"/>
    <property type="match status" value="2"/>
</dbReference>
<dbReference type="InterPro" id="IPR002314">
    <property type="entry name" value="aa-tRNA-synt_IIb"/>
</dbReference>
<dbReference type="FunFam" id="3.30.930.10:FF:000065">
    <property type="entry name" value="Proline--tRNA ligase"/>
    <property type="match status" value="1"/>
</dbReference>
<keyword evidence="9" id="KW-0648">Protein biosynthesis</keyword>
<evidence type="ECO:0000256" key="8">
    <source>
        <dbReference type="ARBA" id="ARBA00022840"/>
    </source>
</evidence>
<dbReference type="AlphaFoldDB" id="A0A381N157"/>
<dbReference type="HAMAP" id="MF_01569">
    <property type="entry name" value="Pro_tRNA_synth_type1"/>
    <property type="match status" value="1"/>
</dbReference>
<evidence type="ECO:0000313" key="14">
    <source>
        <dbReference type="EMBL" id="SUZ47418.1"/>
    </source>
</evidence>
<keyword evidence="10" id="KW-0030">Aminoacyl-tRNA synthetase</keyword>
<evidence type="ECO:0000256" key="7">
    <source>
        <dbReference type="ARBA" id="ARBA00022741"/>
    </source>
</evidence>
<dbReference type="CDD" id="cd04334">
    <property type="entry name" value="ProRS-INS"/>
    <property type="match status" value="1"/>
</dbReference>
<dbReference type="InterPro" id="IPR004500">
    <property type="entry name" value="Pro-tRNA-synth_IIa_bac-type"/>
</dbReference>
<dbReference type="CDD" id="cd00861">
    <property type="entry name" value="ProRS_anticodon_short"/>
    <property type="match status" value="1"/>
</dbReference>
<dbReference type="PRINTS" id="PR01046">
    <property type="entry name" value="TRNASYNTHPRO"/>
</dbReference>
<dbReference type="InterPro" id="IPR002316">
    <property type="entry name" value="Pro-tRNA-ligase_IIa"/>
</dbReference>
<dbReference type="GO" id="GO:0006433">
    <property type="term" value="P:prolyl-tRNA aminoacylation"/>
    <property type="evidence" value="ECO:0007669"/>
    <property type="project" value="InterPro"/>
</dbReference>
<gene>
    <name evidence="14" type="ORF">METZ01_LOCUS272</name>
</gene>
<dbReference type="NCBIfam" id="NF006625">
    <property type="entry name" value="PRK09194.1"/>
    <property type="match status" value="1"/>
</dbReference>
<dbReference type="PANTHER" id="PTHR42753">
    <property type="entry name" value="MITOCHONDRIAL RIBOSOME PROTEIN L39/PROLYL-TRNA LIGASE FAMILY MEMBER"/>
    <property type="match status" value="1"/>
</dbReference>
<dbReference type="Pfam" id="PF03129">
    <property type="entry name" value="HGTP_anticodon"/>
    <property type="match status" value="1"/>
</dbReference>
<evidence type="ECO:0000256" key="6">
    <source>
        <dbReference type="ARBA" id="ARBA00022598"/>
    </source>
</evidence>
<protein>
    <recommendedName>
        <fullName evidence="4">Proline--tRNA ligase</fullName>
        <ecNumber evidence="3">6.1.1.15</ecNumber>
    </recommendedName>
    <alternativeName>
        <fullName evidence="11">Prolyl-tRNA synthetase</fullName>
    </alternativeName>
</protein>
<evidence type="ECO:0000256" key="1">
    <source>
        <dbReference type="ARBA" id="ARBA00004496"/>
    </source>
</evidence>
<dbReference type="InterPro" id="IPR036754">
    <property type="entry name" value="YbaK/aa-tRNA-synt-asso_dom_sf"/>
</dbReference>
<dbReference type="FunFam" id="3.30.930.10:FF:000066">
    <property type="entry name" value="Proline--tRNA ligase"/>
    <property type="match status" value="1"/>
</dbReference>
<dbReference type="InterPro" id="IPR004154">
    <property type="entry name" value="Anticodon-bd"/>
</dbReference>
<evidence type="ECO:0000259" key="13">
    <source>
        <dbReference type="PROSITE" id="PS50862"/>
    </source>
</evidence>
<dbReference type="InterPro" id="IPR044140">
    <property type="entry name" value="ProRS_anticodon_short"/>
</dbReference>
<dbReference type="NCBIfam" id="TIGR00409">
    <property type="entry name" value="proS_fam_II"/>
    <property type="match status" value="1"/>
</dbReference>
<accession>A0A381N157</accession>
<evidence type="ECO:0000256" key="4">
    <source>
        <dbReference type="ARBA" id="ARBA00019110"/>
    </source>
</evidence>
<sequence length="569" mass="64029">MYYSKLLIPTLKESPADAEVISHKLMVRAGMIRQLAAGIYSILPLGLRVLKKVEAIIREEMNQIGGQEVFLPSIQPAELWQESKRWNFYGKELLRIKDRHDREFCYGPTHEEVITDIVRKEIKSYRQLPTILYQIQTKFRDEVRPRFGIMRGREFIMKDAYSFHVDEADTQKTYGKMAKAYTNIFRRCGLEFKQVQADSGTIGGSFSHEFAVLADSGEDEIGFCEACGYASNIELAEAQQATTAIPIKNLEELKEIHTPGKKTVEEVSSFLDLPCEHIVKTILLENENGLVAGLVRGDHEINPIKMKNMIGCEWLLPAAEKTIAEKLKLPCGYIGPVGLDIPIYADQELATLQNFVTGANKADTHFTGVQVQRDLTIKKFGDLRRILAGDPCPRCDEGKYQIKRGIEVGHIFILGTKYSEAMKAVYLDSNGKENLMTMGCYGIGVGRTAAASVEQNHDEKGIVWPPSLAPFQVIIIPINFKKDDLKNTCESIYNQLLEMGLEVLLDDRQDRLGVKLKDADLIGIPMQIIVGPKNLEEGNVEIKIRKTQASQLHSYPQVVKDIPNILKDL</sequence>
<dbReference type="EC" id="6.1.1.15" evidence="3"/>
<dbReference type="PANTHER" id="PTHR42753:SF2">
    <property type="entry name" value="PROLINE--TRNA LIGASE"/>
    <property type="match status" value="1"/>
</dbReference>
<dbReference type="InterPro" id="IPR007214">
    <property type="entry name" value="YbaK/aa-tRNA-synth-assoc-dom"/>
</dbReference>
<dbReference type="GO" id="GO:0005524">
    <property type="term" value="F:ATP binding"/>
    <property type="evidence" value="ECO:0007669"/>
    <property type="project" value="UniProtKB-KW"/>
</dbReference>
<evidence type="ECO:0000256" key="2">
    <source>
        <dbReference type="ARBA" id="ARBA00011738"/>
    </source>
</evidence>
<dbReference type="SUPFAM" id="SSF55826">
    <property type="entry name" value="YbaK/ProRS associated domain"/>
    <property type="match status" value="1"/>
</dbReference>
<evidence type="ECO:0000256" key="5">
    <source>
        <dbReference type="ARBA" id="ARBA00022490"/>
    </source>
</evidence>
<dbReference type="InterPro" id="IPR050062">
    <property type="entry name" value="Pro-tRNA_synthetase"/>
</dbReference>
<evidence type="ECO:0000256" key="11">
    <source>
        <dbReference type="ARBA" id="ARBA00029731"/>
    </source>
</evidence>
<dbReference type="InterPro" id="IPR036621">
    <property type="entry name" value="Anticodon-bd_dom_sf"/>
</dbReference>
<dbReference type="InterPro" id="IPR033730">
    <property type="entry name" value="ProRS_core_prok"/>
</dbReference>
<dbReference type="Pfam" id="PF04073">
    <property type="entry name" value="tRNA_edit"/>
    <property type="match status" value="1"/>
</dbReference>
<name>A0A381N157_9ZZZZ</name>
<dbReference type="InterPro" id="IPR045864">
    <property type="entry name" value="aa-tRNA-synth_II/BPL/LPL"/>
</dbReference>
<dbReference type="Gene3D" id="3.40.50.800">
    <property type="entry name" value="Anticodon-binding domain"/>
    <property type="match status" value="1"/>
</dbReference>